<protein>
    <submittedName>
        <fullName evidence="1">DUF1684 domain-containing protein</fullName>
    </submittedName>
</protein>
<name>A0A6H9YNP8_9ACTN</name>
<dbReference type="AlphaFoldDB" id="A0A6H9YNP8"/>
<organism evidence="1 2">
    <name type="scientific">Actinomadura rudentiformis</name>
    <dbReference type="NCBI Taxonomy" id="359158"/>
    <lineage>
        <taxon>Bacteria</taxon>
        <taxon>Bacillati</taxon>
        <taxon>Actinomycetota</taxon>
        <taxon>Actinomycetes</taxon>
        <taxon>Streptosporangiales</taxon>
        <taxon>Thermomonosporaceae</taxon>
        <taxon>Actinomadura</taxon>
    </lineage>
</organism>
<dbReference type="OrthoDB" id="5493262at2"/>
<evidence type="ECO:0000313" key="1">
    <source>
        <dbReference type="EMBL" id="KAB2343055.1"/>
    </source>
</evidence>
<dbReference type="EMBL" id="WBMT01000020">
    <property type="protein sequence ID" value="KAB2343055.1"/>
    <property type="molecule type" value="Genomic_DNA"/>
</dbReference>
<dbReference type="Pfam" id="PF07920">
    <property type="entry name" value="DUF1684"/>
    <property type="match status" value="1"/>
</dbReference>
<sequence length="278" mass="30831">MTTPITETGRADWDAYRADWHAWRAGWEQWLAQPHNWLSAVAVNWLDHTPRRFDGTPGLWWQDGDQVMIDPNGATMAFDGTEFTQTRALSLADGPDDQRVTAGDLQIGITYRQAYHIVTYDPSAPARNAFHGVPTFEPNPDWIINGRFEAFDNDQSLALGTVGWREHDYTSPGVVRFEHDDTPYELQVIASAGRHTTVFTDATSGDTTYPAGRALDIPAPANDGTVTLDFNRAVNLPCAFGDFFPICPTPPAGNRYPFRIEAGEKTPAKQGGPHVRTT</sequence>
<dbReference type="Proteomes" id="UP000468735">
    <property type="component" value="Unassembled WGS sequence"/>
</dbReference>
<dbReference type="InterPro" id="IPR012467">
    <property type="entry name" value="DUF1684"/>
</dbReference>
<dbReference type="PANTHER" id="PTHR41913">
    <property type="entry name" value="DUF1684 DOMAIN-CONTAINING PROTEIN"/>
    <property type="match status" value="1"/>
</dbReference>
<evidence type="ECO:0000313" key="2">
    <source>
        <dbReference type="Proteomes" id="UP000468735"/>
    </source>
</evidence>
<proteinExistence type="predicted"/>
<comment type="caution">
    <text evidence="1">The sequence shown here is derived from an EMBL/GenBank/DDBJ whole genome shotgun (WGS) entry which is preliminary data.</text>
</comment>
<dbReference type="PANTHER" id="PTHR41913:SF1">
    <property type="entry name" value="DUF1684 DOMAIN-CONTAINING PROTEIN"/>
    <property type="match status" value="1"/>
</dbReference>
<accession>A0A6H9YNP8</accession>
<reference evidence="1 2" key="1">
    <citation type="submission" date="2019-09" db="EMBL/GenBank/DDBJ databases">
        <title>Actinomadura physcomitrii sp. nov., a novel actinomycete isolated from moss [Physcomitrium sphaericum (Ludw) Fuernr].</title>
        <authorList>
            <person name="Zhuang X."/>
            <person name="Liu C."/>
        </authorList>
    </citation>
    <scope>NUCLEOTIDE SEQUENCE [LARGE SCALE GENOMIC DNA]</scope>
    <source>
        <strain evidence="1 2">HMC1</strain>
    </source>
</reference>
<gene>
    <name evidence="1" type="ORF">F8566_36525</name>
</gene>
<keyword evidence="2" id="KW-1185">Reference proteome</keyword>
<dbReference type="RefSeq" id="WP_151566436.1">
    <property type="nucleotide sequence ID" value="NZ_WBMT01000020.1"/>
</dbReference>